<dbReference type="Pfam" id="PF13962">
    <property type="entry name" value="PGG"/>
    <property type="match status" value="1"/>
</dbReference>
<evidence type="ECO:0000313" key="6">
    <source>
        <dbReference type="Proteomes" id="UP000236291"/>
    </source>
</evidence>
<reference evidence="5 6" key="2">
    <citation type="journal article" date="2017" name="Front. Plant Sci.">
        <title>Gene Classification and Mining of Molecular Markers Useful in Red Clover (Trifolium pratense) Breeding.</title>
        <authorList>
            <person name="Istvanek J."/>
            <person name="Dluhosova J."/>
            <person name="Dluhos P."/>
            <person name="Patkova L."/>
            <person name="Nedelnik J."/>
            <person name="Repkova J."/>
        </authorList>
    </citation>
    <scope>NUCLEOTIDE SEQUENCE [LARGE SCALE GENOMIC DNA]</scope>
    <source>
        <strain evidence="6">cv. Tatra</strain>
        <tissue evidence="5">Young leaves</tissue>
    </source>
</reference>
<dbReference type="PROSITE" id="PS50297">
    <property type="entry name" value="ANK_REP_REGION"/>
    <property type="match status" value="2"/>
</dbReference>
<comment type="caution">
    <text evidence="5">The sequence shown here is derived from an EMBL/GenBank/DDBJ whole genome shotgun (WGS) entry which is preliminary data.</text>
</comment>
<dbReference type="Proteomes" id="UP000236291">
    <property type="component" value="Unassembled WGS sequence"/>
</dbReference>
<dbReference type="InterPro" id="IPR002110">
    <property type="entry name" value="Ankyrin_rpt"/>
</dbReference>
<dbReference type="PANTHER" id="PTHR24128:SF87">
    <property type="entry name" value="ANKYRIN REPEAT FAMILY PROTEIN"/>
    <property type="match status" value="1"/>
</dbReference>
<dbReference type="AlphaFoldDB" id="A0A2K3NBU4"/>
<dbReference type="GO" id="GO:0005886">
    <property type="term" value="C:plasma membrane"/>
    <property type="evidence" value="ECO:0007669"/>
    <property type="project" value="UniProtKB-SubCell"/>
</dbReference>
<evidence type="ECO:0000256" key="2">
    <source>
        <dbReference type="PROSITE-ProRule" id="PRU00023"/>
    </source>
</evidence>
<dbReference type="Gene3D" id="1.25.40.20">
    <property type="entry name" value="Ankyrin repeat-containing domain"/>
    <property type="match status" value="1"/>
</dbReference>
<feature type="transmembrane region" description="Helical" evidence="3">
    <location>
        <begin position="340"/>
        <end position="359"/>
    </location>
</feature>
<evidence type="ECO:0000256" key="1">
    <source>
        <dbReference type="ARBA" id="ARBA00004413"/>
    </source>
</evidence>
<evidence type="ECO:0000256" key="3">
    <source>
        <dbReference type="SAM" id="Phobius"/>
    </source>
</evidence>
<feature type="domain" description="PGG" evidence="4">
    <location>
        <begin position="275"/>
        <end position="308"/>
    </location>
</feature>
<dbReference type="SUPFAM" id="SSF48403">
    <property type="entry name" value="Ankyrin repeat"/>
    <property type="match status" value="1"/>
</dbReference>
<keyword evidence="2" id="KW-0040">ANK repeat</keyword>
<dbReference type="SMART" id="SM00248">
    <property type="entry name" value="ANK"/>
    <property type="match status" value="5"/>
</dbReference>
<accession>A0A2K3NBU4</accession>
<keyword evidence="3" id="KW-0472">Membrane</keyword>
<dbReference type="PANTHER" id="PTHR24128">
    <property type="entry name" value="HOMEOBOX PROTEIN WARIAI"/>
    <property type="match status" value="1"/>
</dbReference>
<evidence type="ECO:0000259" key="4">
    <source>
        <dbReference type="Pfam" id="PF13962"/>
    </source>
</evidence>
<evidence type="ECO:0000313" key="5">
    <source>
        <dbReference type="EMBL" id="PNY00512.1"/>
    </source>
</evidence>
<keyword evidence="3" id="KW-1133">Transmembrane helix</keyword>
<dbReference type="Pfam" id="PF00023">
    <property type="entry name" value="Ank"/>
    <property type="match status" value="1"/>
</dbReference>
<dbReference type="EMBL" id="ASHM01019009">
    <property type="protein sequence ID" value="PNY00512.1"/>
    <property type="molecule type" value="Genomic_DNA"/>
</dbReference>
<organism evidence="5 6">
    <name type="scientific">Trifolium pratense</name>
    <name type="common">Red clover</name>
    <dbReference type="NCBI Taxonomy" id="57577"/>
    <lineage>
        <taxon>Eukaryota</taxon>
        <taxon>Viridiplantae</taxon>
        <taxon>Streptophyta</taxon>
        <taxon>Embryophyta</taxon>
        <taxon>Tracheophyta</taxon>
        <taxon>Spermatophyta</taxon>
        <taxon>Magnoliopsida</taxon>
        <taxon>eudicotyledons</taxon>
        <taxon>Gunneridae</taxon>
        <taxon>Pentapetalae</taxon>
        <taxon>rosids</taxon>
        <taxon>fabids</taxon>
        <taxon>Fabales</taxon>
        <taxon>Fabaceae</taxon>
        <taxon>Papilionoideae</taxon>
        <taxon>50 kb inversion clade</taxon>
        <taxon>NPAAA clade</taxon>
        <taxon>Hologalegina</taxon>
        <taxon>IRL clade</taxon>
        <taxon>Trifolieae</taxon>
        <taxon>Trifolium</taxon>
    </lineage>
</organism>
<feature type="repeat" description="ANK" evidence="2">
    <location>
        <begin position="108"/>
        <end position="130"/>
    </location>
</feature>
<name>A0A2K3NBU4_TRIPR</name>
<reference evidence="5 6" key="1">
    <citation type="journal article" date="2014" name="Am. J. Bot.">
        <title>Genome assembly and annotation for red clover (Trifolium pratense; Fabaceae).</title>
        <authorList>
            <person name="Istvanek J."/>
            <person name="Jaros M."/>
            <person name="Krenek A."/>
            <person name="Repkova J."/>
        </authorList>
    </citation>
    <scope>NUCLEOTIDE SEQUENCE [LARGE SCALE GENOMIC DNA]</scope>
    <source>
        <strain evidence="6">cv. Tatra</strain>
        <tissue evidence="5">Young leaves</tissue>
    </source>
</reference>
<keyword evidence="3" id="KW-0812">Transmembrane</keyword>
<sequence length="390" mass="43298">MNTHIGSRLKAAAQAGNINDLYKVIQDDPSILEDIDLMPFIETPLHIAASLGHLQFATEIMRLKPSFAWKLNPQGFSPIHLAMHNDQKMMVYRFVSLNKDLVRVQGREGITPLHFASQIGEVDLITTFLILCQESIEYLTVRRETALHIALKNGQYEALQVLVGWLKRGSIKLENDIVNQIDEAGNTILHIAALSSEPQALKLLIKTSINLNEKNLDNKTSLDIATSSEMKSILFSVGAKSSSEVVAAPTVARLLMRPNILSKWLIRPNGEKITEEEKHNTWLIVVTLIATAMYGSIMTPPGGVYQISVGDGNNLNITSSNSTLSTFGFPGSSWEWDGKLAGVLVNSFVFHVIYAFFAMDNPGKCRILSSLLANFNVPNWKRSVKNLRMQ</sequence>
<dbReference type="Pfam" id="PF12796">
    <property type="entry name" value="Ank_2"/>
    <property type="match status" value="1"/>
</dbReference>
<feature type="transmembrane region" description="Helical" evidence="3">
    <location>
        <begin position="281"/>
        <end position="299"/>
    </location>
</feature>
<comment type="subcellular location">
    <subcellularLocation>
        <location evidence="1">Cell membrane</location>
        <topology evidence="1">Peripheral membrane protein</topology>
        <orientation evidence="1">Cytoplasmic side</orientation>
    </subcellularLocation>
</comment>
<proteinExistence type="predicted"/>
<feature type="repeat" description="ANK" evidence="2">
    <location>
        <begin position="184"/>
        <end position="216"/>
    </location>
</feature>
<dbReference type="PROSITE" id="PS50088">
    <property type="entry name" value="ANK_REPEAT"/>
    <property type="match status" value="2"/>
</dbReference>
<protein>
    <submittedName>
        <fullName evidence="5">Ankyrin repeat-containing protein</fullName>
    </submittedName>
</protein>
<dbReference type="InterPro" id="IPR036770">
    <property type="entry name" value="Ankyrin_rpt-contain_sf"/>
</dbReference>
<dbReference type="STRING" id="57577.A0A2K3NBU4"/>
<dbReference type="InterPro" id="IPR026961">
    <property type="entry name" value="PGG_dom"/>
</dbReference>
<gene>
    <name evidence="5" type="ORF">L195_g023794</name>
</gene>